<dbReference type="EMBL" id="CP119075">
    <property type="protein sequence ID" value="WED66100.1"/>
    <property type="molecule type" value="Genomic_DNA"/>
</dbReference>
<sequence>MHASALIPAFICLIATSVSLPALPDLDEVGIPVSVAGKVTTEVELGADPGFDMIIPVEPAPATVITPGSRLVVRLAAAFGDVTDVNWYHGGTLIASNQSTLVIESASPDNSGRYRATFSGHSRFSATTPQAILIATTDRHRLVNQSTRVTISPSSPTATFGFVISPPAAGSYYGQRVLIRIVGPDLADFGVENPLSDPLYTLHDANGGDITPGMIFPAVIYEDGSTPQSRYVATVAEQARIVGAFPIDAAVQYPVTSRSVADAPNLTAGAYTLTVTSASGGTGDVLVEIYEVRTEGFSYPISP</sequence>
<dbReference type="KEGG" id="slom:PXH66_04470"/>
<dbReference type="RefSeq" id="WP_330931290.1">
    <property type="nucleotide sequence ID" value="NZ_CP119075.1"/>
</dbReference>
<accession>A0AAF0CQA9</accession>
<evidence type="ECO:0008006" key="3">
    <source>
        <dbReference type="Google" id="ProtNLM"/>
    </source>
</evidence>
<gene>
    <name evidence="1" type="ORF">PXH66_04470</name>
</gene>
<dbReference type="SUPFAM" id="SSF48726">
    <property type="entry name" value="Immunoglobulin"/>
    <property type="match status" value="1"/>
</dbReference>
<name>A0AAF0CQA9_9BACT</name>
<evidence type="ECO:0000313" key="2">
    <source>
        <dbReference type="Proteomes" id="UP001218638"/>
    </source>
</evidence>
<protein>
    <recommendedName>
        <fullName evidence="3">Ig-like domain-containing protein</fullName>
    </recommendedName>
</protein>
<organism evidence="1 2">
    <name type="scientific">Synoicihabitans lomoniglobus</name>
    <dbReference type="NCBI Taxonomy" id="2909285"/>
    <lineage>
        <taxon>Bacteria</taxon>
        <taxon>Pseudomonadati</taxon>
        <taxon>Verrucomicrobiota</taxon>
        <taxon>Opitutia</taxon>
        <taxon>Opitutales</taxon>
        <taxon>Opitutaceae</taxon>
        <taxon>Synoicihabitans</taxon>
    </lineage>
</organism>
<dbReference type="InterPro" id="IPR013783">
    <property type="entry name" value="Ig-like_fold"/>
</dbReference>
<dbReference type="Gene3D" id="2.60.40.10">
    <property type="entry name" value="Immunoglobulins"/>
    <property type="match status" value="1"/>
</dbReference>
<proteinExistence type="predicted"/>
<dbReference type="Proteomes" id="UP001218638">
    <property type="component" value="Chromosome"/>
</dbReference>
<reference evidence="1" key="1">
    <citation type="submission" date="2023-03" db="EMBL/GenBank/DDBJ databases">
        <title>Lomoglobus Profundus gen. nov., sp. nov., a novel member of the phylum Verrucomicrobia, isolated from deep-marine sediment of South China Sea.</title>
        <authorList>
            <person name="Ahmad T."/>
            <person name="Ishaq S.E."/>
            <person name="Wang F."/>
        </authorList>
    </citation>
    <scope>NUCLEOTIDE SEQUENCE</scope>
    <source>
        <strain evidence="1">LMO-M01</strain>
    </source>
</reference>
<keyword evidence="2" id="KW-1185">Reference proteome</keyword>
<evidence type="ECO:0000313" key="1">
    <source>
        <dbReference type="EMBL" id="WED66100.1"/>
    </source>
</evidence>
<dbReference type="InterPro" id="IPR036179">
    <property type="entry name" value="Ig-like_dom_sf"/>
</dbReference>
<dbReference type="AlphaFoldDB" id="A0AAF0CQA9"/>